<sequence length="85" mass="8991">MNRPLPIPLRSIARANIPGVQAGASPSMTISESFMVRSRSMSVWEAREVEVSVMSGGLAYGNDSVVAIARSVGDGYHLSVQTARG</sequence>
<evidence type="ECO:0000313" key="2">
    <source>
        <dbReference type="EMBL" id="VFK45486.1"/>
    </source>
</evidence>
<accession>A0A450YVC7</accession>
<dbReference type="AlphaFoldDB" id="A0A450YVC7"/>
<protein>
    <submittedName>
        <fullName evidence="2">Uncharacterized protein</fullName>
    </submittedName>
</protein>
<dbReference type="EMBL" id="CAADFR010000054">
    <property type="protein sequence ID" value="VFK40145.1"/>
    <property type="molecule type" value="Genomic_DNA"/>
</dbReference>
<proteinExistence type="predicted"/>
<evidence type="ECO:0000313" key="1">
    <source>
        <dbReference type="EMBL" id="VFK40145.1"/>
    </source>
</evidence>
<organism evidence="2">
    <name type="scientific">Candidatus Kentrum sp. SD</name>
    <dbReference type="NCBI Taxonomy" id="2126332"/>
    <lineage>
        <taxon>Bacteria</taxon>
        <taxon>Pseudomonadati</taxon>
        <taxon>Pseudomonadota</taxon>
        <taxon>Gammaproteobacteria</taxon>
        <taxon>Candidatus Kentrum</taxon>
    </lineage>
</organism>
<dbReference type="EMBL" id="CAADFU010000054">
    <property type="protein sequence ID" value="VFK45486.1"/>
    <property type="molecule type" value="Genomic_DNA"/>
</dbReference>
<gene>
    <name evidence="2" type="ORF">BECKSD772E_GA0070983_105419</name>
    <name evidence="1" type="ORF">BECKSD772F_GA0070984_105419</name>
</gene>
<reference evidence="2" key="1">
    <citation type="submission" date="2019-02" db="EMBL/GenBank/DDBJ databases">
        <authorList>
            <person name="Gruber-Vodicka R. H."/>
            <person name="Seah K. B. B."/>
        </authorList>
    </citation>
    <scope>NUCLEOTIDE SEQUENCE</scope>
    <source>
        <strain evidence="2">BECK_S1320</strain>
        <strain evidence="1">BECK_S1321</strain>
    </source>
</reference>
<name>A0A450YVC7_9GAMM</name>